<reference evidence="7" key="1">
    <citation type="submission" date="2018-05" db="EMBL/GenBank/DDBJ databases">
        <authorList>
            <person name="Lanie J.A."/>
            <person name="Ng W.-L."/>
            <person name="Kazmierczak K.M."/>
            <person name="Andrzejewski T.M."/>
            <person name="Davidsen T.M."/>
            <person name="Wayne K.J."/>
            <person name="Tettelin H."/>
            <person name="Glass J.I."/>
            <person name="Rusch D."/>
            <person name="Podicherti R."/>
            <person name="Tsui H.-C.T."/>
            <person name="Winkler M.E."/>
        </authorList>
    </citation>
    <scope>NUCLEOTIDE SEQUENCE</scope>
</reference>
<evidence type="ECO:0000313" key="7">
    <source>
        <dbReference type="EMBL" id="SVC67733.1"/>
    </source>
</evidence>
<accession>A0A382P2Z9</accession>
<keyword evidence="4" id="KW-0368">Histidine biosynthesis</keyword>
<proteinExistence type="predicted"/>
<keyword evidence="5" id="KW-0456">Lyase</keyword>
<evidence type="ECO:0000256" key="6">
    <source>
        <dbReference type="ARBA" id="ARBA00047838"/>
    </source>
</evidence>
<dbReference type="CDD" id="cd04731">
    <property type="entry name" value="HisF"/>
    <property type="match status" value="1"/>
</dbReference>
<dbReference type="InterPro" id="IPR006062">
    <property type="entry name" value="His_biosynth"/>
</dbReference>
<dbReference type="GO" id="GO:0016829">
    <property type="term" value="F:lyase activity"/>
    <property type="evidence" value="ECO:0007669"/>
    <property type="project" value="UniProtKB-KW"/>
</dbReference>
<protein>
    <recommendedName>
        <fullName evidence="2">imidazole glycerol-phosphate synthase</fullName>
        <ecNumber evidence="2">4.3.2.10</ecNumber>
    </recommendedName>
</protein>
<comment type="pathway">
    <text evidence="1">Amino-acid biosynthesis; L-histidine biosynthesis; L-histidine from 5-phospho-alpha-D-ribose 1-diphosphate: step 5/9.</text>
</comment>
<dbReference type="Gene3D" id="3.20.20.70">
    <property type="entry name" value="Aldolase class I"/>
    <property type="match status" value="1"/>
</dbReference>
<dbReference type="AlphaFoldDB" id="A0A382P2Z9"/>
<dbReference type="SUPFAM" id="SSF51366">
    <property type="entry name" value="Ribulose-phoshate binding barrel"/>
    <property type="match status" value="1"/>
</dbReference>
<comment type="catalytic activity">
    <reaction evidence="6">
        <text>5-[(5-phospho-1-deoxy-D-ribulos-1-ylimino)methylamino]-1-(5-phospho-beta-D-ribosyl)imidazole-4-carboxamide + L-glutamine = D-erythro-1-(imidazol-4-yl)glycerol 3-phosphate + 5-amino-1-(5-phospho-beta-D-ribosyl)imidazole-4-carboxamide + L-glutamate + H(+)</text>
        <dbReference type="Rhea" id="RHEA:24793"/>
        <dbReference type="ChEBI" id="CHEBI:15378"/>
        <dbReference type="ChEBI" id="CHEBI:29985"/>
        <dbReference type="ChEBI" id="CHEBI:58278"/>
        <dbReference type="ChEBI" id="CHEBI:58359"/>
        <dbReference type="ChEBI" id="CHEBI:58475"/>
        <dbReference type="ChEBI" id="CHEBI:58525"/>
        <dbReference type="EC" id="4.3.2.10"/>
    </reaction>
</comment>
<organism evidence="7">
    <name type="scientific">marine metagenome</name>
    <dbReference type="NCBI Taxonomy" id="408172"/>
    <lineage>
        <taxon>unclassified sequences</taxon>
        <taxon>metagenomes</taxon>
        <taxon>ecological metagenomes</taxon>
    </lineage>
</organism>
<sequence length="288" mass="31652">MSLALRIIPRLDIKGPNLVKGVHLEGLRVLGKPEEFARHYYEQGADELIYQDVVASLYGRNSLHEIISRTAKEVFIPLTVGGGIRSLEDISNVLRAGADKVSINTAAHEDPSLITKACKIYGKSTIVVSIEAIKQPNGSYMAFTDNGRNRTGKEAVSWAKEVEELGAGEILLTSVDQEGTGQGMDDDLIRKVCNAVTIPIVAHGGIGNPIHVLDVASQLPVSGLAIASMFHYYTITISKNLNRFEEEGNIEFLKSNRIISSIEISTIKEIKKLLKNNNIQIRQYEKNN</sequence>
<dbReference type="InterPro" id="IPR013785">
    <property type="entry name" value="Aldolase_TIM"/>
</dbReference>
<evidence type="ECO:0000256" key="5">
    <source>
        <dbReference type="ARBA" id="ARBA00023239"/>
    </source>
</evidence>
<dbReference type="InterPro" id="IPR050064">
    <property type="entry name" value="IGPS_HisA/HisF"/>
</dbReference>
<dbReference type="PANTHER" id="PTHR21235:SF2">
    <property type="entry name" value="IMIDAZOLE GLYCEROL PHOSPHATE SYNTHASE HISHF"/>
    <property type="match status" value="1"/>
</dbReference>
<dbReference type="InterPro" id="IPR004651">
    <property type="entry name" value="HisF"/>
</dbReference>
<dbReference type="GO" id="GO:0000107">
    <property type="term" value="F:imidazoleglycerol-phosphate synthase activity"/>
    <property type="evidence" value="ECO:0007669"/>
    <property type="project" value="InterPro"/>
</dbReference>
<gene>
    <name evidence="7" type="ORF">METZ01_LOCUS320587</name>
</gene>
<evidence type="ECO:0000256" key="1">
    <source>
        <dbReference type="ARBA" id="ARBA00005091"/>
    </source>
</evidence>
<dbReference type="EC" id="4.3.2.10" evidence="2"/>
<name>A0A382P2Z9_9ZZZZ</name>
<dbReference type="PANTHER" id="PTHR21235">
    <property type="entry name" value="IMIDAZOLE GLYCEROL PHOSPHATE SYNTHASE SUBUNIT HISF/H IGP SYNTHASE SUBUNIT HISF/H"/>
    <property type="match status" value="1"/>
</dbReference>
<dbReference type="Pfam" id="PF00977">
    <property type="entry name" value="His_biosynth"/>
    <property type="match status" value="1"/>
</dbReference>
<dbReference type="UniPathway" id="UPA00031">
    <property type="reaction ID" value="UER00010"/>
</dbReference>
<keyword evidence="3" id="KW-0028">Amino-acid biosynthesis</keyword>
<dbReference type="InterPro" id="IPR011060">
    <property type="entry name" value="RibuloseP-bd_barrel"/>
</dbReference>
<evidence type="ECO:0000256" key="3">
    <source>
        <dbReference type="ARBA" id="ARBA00022605"/>
    </source>
</evidence>
<dbReference type="EMBL" id="UINC01104525">
    <property type="protein sequence ID" value="SVC67733.1"/>
    <property type="molecule type" value="Genomic_DNA"/>
</dbReference>
<dbReference type="GO" id="GO:0000105">
    <property type="term" value="P:L-histidine biosynthetic process"/>
    <property type="evidence" value="ECO:0007669"/>
    <property type="project" value="UniProtKB-UniPathway"/>
</dbReference>
<evidence type="ECO:0000256" key="2">
    <source>
        <dbReference type="ARBA" id="ARBA00012809"/>
    </source>
</evidence>
<evidence type="ECO:0000256" key="4">
    <source>
        <dbReference type="ARBA" id="ARBA00023102"/>
    </source>
</evidence>